<accession>A0ABS7G8L2</accession>
<proteinExistence type="predicted"/>
<feature type="domain" description="DUF5977" evidence="2">
    <location>
        <begin position="1121"/>
        <end position="1185"/>
    </location>
</feature>
<sequence>MKYLYFLVLLLLVTFRLQAQEAPNMNNNVTGSSASVASGKQVNIPVNHFTGIPEINFPIHSYSRSGIASDVSLNYIGGGIKVDEPATSVGVGWQISAGGMITRNIRSLPDDYPGKGFMYTPEVDPGPASGRNATRYSWDKYGKDEIDSEQDIYQFNVGGRSGSFVIGKNGKIVMIPRQNIKVRYKLGNITGANGIITEFTLILEDGSRYLFSNTEVTTRHFSSYDSWLPFVSAWHLTSATSTYGEDTIRFAYKSVLNAKYIKTGASRFEASGQTTVNYNDSLYVRVDEKYLEKIQYPYGVTLNFNYDTAERADAKGEYALKNIELRDSVLRMGYKFDYSYFSNIGTVYPYGSTNAAISKLRLDKMTVYTQFRTYLPTEFSYSSLVVPKIGSFAQDHWGYFNNKFNFGLIPAMGSYSGANRDPDSTYARSGMLTGIKYPNGSQYSIFYEANDRKYYFSQTKASSTIGGNSTTSASGSFTVTKYSASTSQLYVLVARQNHCPSKITLKNSANQTIDTFSTDGGALGLGKTFDLPGGTYTLSIVPINSCGTTEIPACSLSWLNDSQDSTYMVMGGVRVKQIVSQENLNGAPPQIRNFKYVQENGTSSGFAFFIPKYDYTFTINKRIAPYDYFVRVSHPLNNMDYIWGASVGYSRVEESVPGNGKVVHEFSTYKDLNYFPSPPQFPFAEEMYPSWELGLPKKITKIDLYNQVKEIAENKYDFNVTPLTDTAFKSVKLMADVHSYSSQNTFIGTGYEEDTYYAITGHALLDSSIQKLISGTDTLIQSTSYTYDSLNNLVNTRQRESKDLQKFRETRVYYPYNYTLTGPLKQLRDSGTIVKVAEETWIKTPTSEQMVSASIVGYENVTGTKVKPKYIYELQSDSPVPLATIGAFNPALLVRNSTLMPLLSTIERYDGKLVPLQTVNNQTGIRQSIIWDDAIQQPVATIDDAAYSEVAYTSFEGSNNGNWTVPAGQYYYSDAMTGTRAYRLNGTISATVTAGREYTVTYWTMGAGITIAGVAAEKIGTERAWNLYRNKLPATTSTISLTASNLVIDELRAYPSDGQMVTSNFDFFGNVISSSSLNNKILYNEYDDMGRPRLKKDVEGNILEMNCYGLAGEKVNCNILYKNNAISRSFVQTNCTGGSAIPDTVVYTVAAGTYSSGISQYKADSLAMATVIVNGQNYANTNGTCGVIYAKIYYEDVDLDRTEDVVVKFYSDAALTKPKKVTNLNLVVGINNTCETVPDEYSIANGYQTVIKYGLIRDYEKTECDPPGYPCWTFQCHIDYVLKPGGYIIK</sequence>
<keyword evidence="4" id="KW-1185">Reference proteome</keyword>
<feature type="signal peptide" evidence="1">
    <location>
        <begin position="1"/>
        <end position="19"/>
    </location>
</feature>
<reference evidence="3 4" key="1">
    <citation type="submission" date="2021-08" db="EMBL/GenBank/DDBJ databases">
        <title>The genome sequence of Chitinophaga sp. B61.</title>
        <authorList>
            <person name="Zhang X."/>
        </authorList>
    </citation>
    <scope>NUCLEOTIDE SEQUENCE [LARGE SCALE GENOMIC DNA]</scope>
    <source>
        <strain evidence="3 4">B61</strain>
    </source>
</reference>
<dbReference type="EMBL" id="JAICCF010000001">
    <property type="protein sequence ID" value="MBW8683465.1"/>
    <property type="molecule type" value="Genomic_DNA"/>
</dbReference>
<comment type="caution">
    <text evidence="3">The sequence shown here is derived from an EMBL/GenBank/DDBJ whole genome shotgun (WGS) entry which is preliminary data.</text>
</comment>
<dbReference type="InterPro" id="IPR046020">
    <property type="entry name" value="DUF5977"/>
</dbReference>
<name>A0ABS7G8L2_9BACT</name>
<gene>
    <name evidence="3" type="ORF">K1Y79_03885</name>
</gene>
<keyword evidence="1" id="KW-0732">Signal</keyword>
<dbReference type="Proteomes" id="UP000812961">
    <property type="component" value="Unassembled WGS sequence"/>
</dbReference>
<feature type="chain" id="PRO_5045089870" description="DUF5977 domain-containing protein" evidence="1">
    <location>
        <begin position="20"/>
        <end position="1290"/>
    </location>
</feature>
<evidence type="ECO:0000313" key="4">
    <source>
        <dbReference type="Proteomes" id="UP000812961"/>
    </source>
</evidence>
<evidence type="ECO:0000259" key="2">
    <source>
        <dbReference type="Pfam" id="PF19404"/>
    </source>
</evidence>
<evidence type="ECO:0000256" key="1">
    <source>
        <dbReference type="SAM" id="SignalP"/>
    </source>
</evidence>
<dbReference type="RefSeq" id="WP_220248685.1">
    <property type="nucleotide sequence ID" value="NZ_JAICCF010000001.1"/>
</dbReference>
<evidence type="ECO:0000313" key="3">
    <source>
        <dbReference type="EMBL" id="MBW8683465.1"/>
    </source>
</evidence>
<organism evidence="3 4">
    <name type="scientific">Chitinophaga rhizophila</name>
    <dbReference type="NCBI Taxonomy" id="2866212"/>
    <lineage>
        <taxon>Bacteria</taxon>
        <taxon>Pseudomonadati</taxon>
        <taxon>Bacteroidota</taxon>
        <taxon>Chitinophagia</taxon>
        <taxon>Chitinophagales</taxon>
        <taxon>Chitinophagaceae</taxon>
        <taxon>Chitinophaga</taxon>
    </lineage>
</organism>
<dbReference type="Pfam" id="PF19404">
    <property type="entry name" value="DUF5977"/>
    <property type="match status" value="1"/>
</dbReference>
<protein>
    <recommendedName>
        <fullName evidence="2">DUF5977 domain-containing protein</fullName>
    </recommendedName>
</protein>